<dbReference type="Pfam" id="PF16677">
    <property type="entry name" value="GP3_package"/>
    <property type="match status" value="1"/>
</dbReference>
<reference evidence="1" key="1">
    <citation type="journal article" date="2021" name="Proc. Natl. Acad. Sci. U.S.A.">
        <title>A Catalog of Tens of Thousands of Viruses from Human Metagenomes Reveals Hidden Associations with Chronic Diseases.</title>
        <authorList>
            <person name="Tisza M.J."/>
            <person name="Buck C.B."/>
        </authorList>
    </citation>
    <scope>NUCLEOTIDE SEQUENCE</scope>
    <source>
        <strain evidence="1">Ct3gT1</strain>
    </source>
</reference>
<dbReference type="EMBL" id="BK016094">
    <property type="protein sequence ID" value="DAF94549.1"/>
    <property type="molecule type" value="Genomic_DNA"/>
</dbReference>
<name>A0A8S5UJ88_9CAUD</name>
<proteinExistence type="predicted"/>
<dbReference type="InterPro" id="IPR032066">
    <property type="entry name" value="GP3_package"/>
</dbReference>
<evidence type="ECO:0000313" key="1">
    <source>
        <dbReference type="EMBL" id="DAF94549.1"/>
    </source>
</evidence>
<dbReference type="Gene3D" id="1.10.132.80">
    <property type="match status" value="1"/>
</dbReference>
<protein>
    <submittedName>
        <fullName evidence="1">DNA packaging protein gp3</fullName>
    </submittedName>
</protein>
<organism evidence="1">
    <name type="scientific">Siphoviridae sp. ct3gT1</name>
    <dbReference type="NCBI Taxonomy" id="2825323"/>
    <lineage>
        <taxon>Viruses</taxon>
        <taxon>Duplodnaviria</taxon>
        <taxon>Heunggongvirae</taxon>
        <taxon>Uroviricota</taxon>
        <taxon>Caudoviricetes</taxon>
    </lineage>
</organism>
<accession>A0A8S5UJ88</accession>
<sequence length="130" mass="15152">MKYRGGPVKFDDPKEMQKIIERYFLECSKTKEVPTVTGLAYALGTNRQMLLRYENAEECDWLKRFDSSVKAEFRDTIKRAKAFIESRYEQALFQQGKTVGAIFTLKNNYGYVDKTEQVVENKTIDVNITD</sequence>